<dbReference type="InterPro" id="IPR001279">
    <property type="entry name" value="Metallo-B-lactamas"/>
</dbReference>
<keyword evidence="10" id="KW-0496">Mitochondrion</keyword>
<evidence type="ECO:0000256" key="7">
    <source>
        <dbReference type="ARBA" id="ARBA00022990"/>
    </source>
</evidence>
<evidence type="ECO:0000313" key="18">
    <source>
        <dbReference type="RefSeq" id="XP_031550199.1"/>
    </source>
</evidence>
<dbReference type="GO" id="GO:0070813">
    <property type="term" value="P:hydrogen sulfide metabolic process"/>
    <property type="evidence" value="ECO:0007669"/>
    <property type="project" value="TreeGrafter"/>
</dbReference>
<dbReference type="AlphaFoldDB" id="A0A6P8H1C3"/>
<sequence>MTTRLIFRQLLDFESFTFTYLLGCNKTRQAVIIDPVDTQVQRDSRLINEMELKLIYAVNTHVHADHITGTGMLKQLTRCKSMISKESGAIADVLLSDGDDIRFGEQSLEARSTPGHTNGCMTFVSHANKMAFTGDALLIRACGRTDFQEGSPERLYDSVTKKILFLPEDFILYPAHDYKGLTSTSVEEELKHNPRLTKSKEEFVKIMENLGLTKPKRIDEAVPVNLMCGPSQLGKYHERMDE</sequence>
<dbReference type="SMART" id="SM00849">
    <property type="entry name" value="Lactamase_B"/>
    <property type="match status" value="1"/>
</dbReference>
<organism evidence="17 18">
    <name type="scientific">Actinia tenebrosa</name>
    <name type="common">Australian red waratah sea anemone</name>
    <dbReference type="NCBI Taxonomy" id="6105"/>
    <lineage>
        <taxon>Eukaryota</taxon>
        <taxon>Metazoa</taxon>
        <taxon>Cnidaria</taxon>
        <taxon>Anthozoa</taxon>
        <taxon>Hexacorallia</taxon>
        <taxon>Actiniaria</taxon>
        <taxon>Actiniidae</taxon>
        <taxon>Actinia</taxon>
    </lineage>
</organism>
<name>A0A6P8H1C3_ACTTE</name>
<dbReference type="InParanoid" id="A0A6P8H1C3"/>
<dbReference type="GO" id="GO:0005739">
    <property type="term" value="C:mitochondrion"/>
    <property type="evidence" value="ECO:0007669"/>
    <property type="project" value="UniProtKB-SubCell"/>
</dbReference>
<dbReference type="InterPro" id="IPR036866">
    <property type="entry name" value="RibonucZ/Hydroxyglut_hydro"/>
</dbReference>
<evidence type="ECO:0000256" key="3">
    <source>
        <dbReference type="ARBA" id="ARBA00006759"/>
    </source>
</evidence>
<evidence type="ECO:0000256" key="6">
    <source>
        <dbReference type="ARBA" id="ARBA00022964"/>
    </source>
</evidence>
<dbReference type="KEGG" id="aten:116287652"/>
<keyword evidence="6" id="KW-0223">Dioxygenase</keyword>
<dbReference type="FunFam" id="3.60.15.10:FF:000013">
    <property type="entry name" value="Persulfide dioxygenase ETHE1, mitochondrial"/>
    <property type="match status" value="1"/>
</dbReference>
<evidence type="ECO:0000259" key="16">
    <source>
        <dbReference type="SMART" id="SM00849"/>
    </source>
</evidence>
<evidence type="ECO:0000256" key="9">
    <source>
        <dbReference type="ARBA" id="ARBA00023004"/>
    </source>
</evidence>
<comment type="subcellular location">
    <subcellularLocation>
        <location evidence="2">Mitochondrion</location>
    </subcellularLocation>
</comment>
<evidence type="ECO:0000256" key="5">
    <source>
        <dbReference type="ARBA" id="ARBA00022946"/>
    </source>
</evidence>
<keyword evidence="8" id="KW-0560">Oxidoreductase</keyword>
<comment type="similarity">
    <text evidence="3">Belongs to the metallo-beta-lactamase superfamily. Glyoxalase II family.</text>
</comment>
<keyword evidence="9" id="KW-0408">Iron</keyword>
<dbReference type="Gene3D" id="3.60.15.10">
    <property type="entry name" value="Ribonuclease Z/Hydroxyacylglutathione hydrolase-like"/>
    <property type="match status" value="1"/>
</dbReference>
<comment type="catalytic activity">
    <reaction evidence="11">
        <text>S-sulfanylglutathione + O2 + H2O = sulfite + glutathione + 2 H(+)</text>
        <dbReference type="Rhea" id="RHEA:12981"/>
        <dbReference type="ChEBI" id="CHEBI:15377"/>
        <dbReference type="ChEBI" id="CHEBI:15378"/>
        <dbReference type="ChEBI" id="CHEBI:15379"/>
        <dbReference type="ChEBI" id="CHEBI:17359"/>
        <dbReference type="ChEBI" id="CHEBI:57925"/>
        <dbReference type="ChEBI" id="CHEBI:58905"/>
        <dbReference type="EC" id="1.13.11.18"/>
    </reaction>
</comment>
<dbReference type="GO" id="GO:0006749">
    <property type="term" value="P:glutathione metabolic process"/>
    <property type="evidence" value="ECO:0007669"/>
    <property type="project" value="InterPro"/>
</dbReference>
<proteinExistence type="inferred from homology"/>
<dbReference type="GO" id="GO:0050313">
    <property type="term" value="F:sulfur dioxygenase activity"/>
    <property type="evidence" value="ECO:0007669"/>
    <property type="project" value="UniProtKB-EC"/>
</dbReference>
<evidence type="ECO:0000256" key="10">
    <source>
        <dbReference type="ARBA" id="ARBA00023128"/>
    </source>
</evidence>
<evidence type="ECO:0000256" key="2">
    <source>
        <dbReference type="ARBA" id="ARBA00004173"/>
    </source>
</evidence>
<dbReference type="PANTHER" id="PTHR43084">
    <property type="entry name" value="PERSULFIDE DIOXYGENASE ETHE1"/>
    <property type="match status" value="1"/>
</dbReference>
<comment type="cofactor">
    <cofactor evidence="1">
        <name>Fe(2+)</name>
        <dbReference type="ChEBI" id="CHEBI:29033"/>
    </cofactor>
</comment>
<dbReference type="SUPFAM" id="SSF56281">
    <property type="entry name" value="Metallo-hydrolase/oxidoreductase"/>
    <property type="match status" value="1"/>
</dbReference>
<evidence type="ECO:0000256" key="14">
    <source>
        <dbReference type="ARBA" id="ARBA00067300"/>
    </source>
</evidence>
<evidence type="ECO:0000256" key="1">
    <source>
        <dbReference type="ARBA" id="ARBA00001954"/>
    </source>
</evidence>
<keyword evidence="7" id="KW-0007">Acetylation</keyword>
<protein>
    <recommendedName>
        <fullName evidence="14">Persulfide dioxygenase ETHE1, mitochondrial</fullName>
        <ecNumber evidence="13">1.13.11.18</ecNumber>
    </recommendedName>
    <alternativeName>
        <fullName evidence="15">Sulfur dioxygenase ETHE1</fullName>
    </alternativeName>
</protein>
<dbReference type="RefSeq" id="XP_031550199.1">
    <property type="nucleotide sequence ID" value="XM_031694339.1"/>
</dbReference>
<reference evidence="18" key="1">
    <citation type="submission" date="2025-08" db="UniProtKB">
        <authorList>
            <consortium name="RefSeq"/>
        </authorList>
    </citation>
    <scope>IDENTIFICATION</scope>
</reference>
<dbReference type="PANTHER" id="PTHR43084:SF1">
    <property type="entry name" value="PERSULFIDE DIOXYGENASE ETHE1, MITOCHONDRIAL"/>
    <property type="match status" value="1"/>
</dbReference>
<accession>A0A6P8H1C3</accession>
<evidence type="ECO:0000256" key="12">
    <source>
        <dbReference type="ARBA" id="ARBA00065219"/>
    </source>
</evidence>
<evidence type="ECO:0000256" key="13">
    <source>
        <dbReference type="ARBA" id="ARBA00066686"/>
    </source>
</evidence>
<dbReference type="GeneID" id="116287652"/>
<dbReference type="Proteomes" id="UP000515163">
    <property type="component" value="Unplaced"/>
</dbReference>
<dbReference type="InterPro" id="IPR044528">
    <property type="entry name" value="POD-like_MBL-fold"/>
</dbReference>
<keyword evidence="5" id="KW-0809">Transit peptide</keyword>
<comment type="subunit">
    <text evidence="12">Homodimer. Monomer. Interacts with TST. May interact with RELA.</text>
</comment>
<dbReference type="GO" id="GO:0046872">
    <property type="term" value="F:metal ion binding"/>
    <property type="evidence" value="ECO:0007669"/>
    <property type="project" value="UniProtKB-KW"/>
</dbReference>
<evidence type="ECO:0000256" key="15">
    <source>
        <dbReference type="ARBA" id="ARBA00077964"/>
    </source>
</evidence>
<dbReference type="Pfam" id="PF00753">
    <property type="entry name" value="Lactamase_B"/>
    <property type="match status" value="1"/>
</dbReference>
<gene>
    <name evidence="18" type="primary">LOC116287652</name>
</gene>
<feature type="domain" description="Metallo-beta-lactamase" evidence="16">
    <location>
        <begin position="16"/>
        <end position="176"/>
    </location>
</feature>
<evidence type="ECO:0000313" key="17">
    <source>
        <dbReference type="Proteomes" id="UP000515163"/>
    </source>
</evidence>
<dbReference type="CDD" id="cd07724">
    <property type="entry name" value="POD-like_MBL-fold"/>
    <property type="match status" value="1"/>
</dbReference>
<evidence type="ECO:0000256" key="8">
    <source>
        <dbReference type="ARBA" id="ARBA00023002"/>
    </source>
</evidence>
<dbReference type="EC" id="1.13.11.18" evidence="13"/>
<keyword evidence="4" id="KW-0479">Metal-binding</keyword>
<evidence type="ECO:0000256" key="11">
    <source>
        <dbReference type="ARBA" id="ARBA00050990"/>
    </source>
</evidence>
<dbReference type="OrthoDB" id="449487at2759"/>
<evidence type="ECO:0000256" key="4">
    <source>
        <dbReference type="ARBA" id="ARBA00022723"/>
    </source>
</evidence>
<keyword evidence="17" id="KW-1185">Reference proteome</keyword>
<dbReference type="InterPro" id="IPR051682">
    <property type="entry name" value="Mito_Persulfide_Diox"/>
</dbReference>
<dbReference type="FunCoup" id="A0A6P8H1C3">
    <property type="interactions" value="1071"/>
</dbReference>